<reference evidence="4 5" key="1">
    <citation type="submission" date="2021-06" db="EMBL/GenBank/DDBJ databases">
        <authorList>
            <person name="Palmer J.M."/>
        </authorList>
    </citation>
    <scope>NUCLEOTIDE SEQUENCE [LARGE SCALE GENOMIC DNA]</scope>
    <source>
        <strain evidence="4 5">GA_2019</strain>
        <tissue evidence="4">Muscle</tissue>
    </source>
</reference>
<comment type="caution">
    <text evidence="4">The sequence shown here is derived from an EMBL/GenBank/DDBJ whole genome shotgun (WGS) entry which is preliminary data.</text>
</comment>
<protein>
    <recommendedName>
        <fullName evidence="3">Vitellogenin domain-containing protein</fullName>
    </recommendedName>
</protein>
<dbReference type="InterPro" id="IPR001747">
    <property type="entry name" value="Vitellogenin_N"/>
</dbReference>
<dbReference type="Pfam" id="PF01347">
    <property type="entry name" value="Vitellogenin_N"/>
    <property type="match status" value="2"/>
</dbReference>
<keyword evidence="2" id="KW-0325">Glycoprotein</keyword>
<dbReference type="InterPro" id="IPR050733">
    <property type="entry name" value="Vitellogenin/Apolipophorin"/>
</dbReference>
<dbReference type="Proteomes" id="UP001476798">
    <property type="component" value="Unassembled WGS sequence"/>
</dbReference>
<name>A0ABV0P4F9_9TELE</name>
<evidence type="ECO:0000313" key="5">
    <source>
        <dbReference type="Proteomes" id="UP001476798"/>
    </source>
</evidence>
<evidence type="ECO:0000256" key="2">
    <source>
        <dbReference type="ARBA" id="ARBA00023180"/>
    </source>
</evidence>
<accession>A0ABV0P4F9</accession>
<dbReference type="PANTHER" id="PTHR23345:SF9">
    <property type="entry name" value="VITELLOGENIN-RELATED"/>
    <property type="match status" value="1"/>
</dbReference>
<evidence type="ECO:0000313" key="4">
    <source>
        <dbReference type="EMBL" id="MEQ2178537.1"/>
    </source>
</evidence>
<evidence type="ECO:0000259" key="3">
    <source>
        <dbReference type="Pfam" id="PF01347"/>
    </source>
</evidence>
<feature type="non-terminal residue" evidence="4">
    <location>
        <position position="1"/>
    </location>
</feature>
<dbReference type="SUPFAM" id="SSF48431">
    <property type="entry name" value="Lipovitellin-phosvitin complex, superhelical domain"/>
    <property type="match status" value="1"/>
</dbReference>
<feature type="domain" description="Vitellogenin" evidence="3">
    <location>
        <begin position="101"/>
        <end position="173"/>
    </location>
</feature>
<dbReference type="EMBL" id="JAHRIO010061067">
    <property type="protein sequence ID" value="MEQ2178537.1"/>
    <property type="molecule type" value="Genomic_DNA"/>
</dbReference>
<dbReference type="InterPro" id="IPR015819">
    <property type="entry name" value="Lipid_transp_b-sht_shell"/>
</dbReference>
<dbReference type="Gene3D" id="1.25.10.20">
    <property type="entry name" value="Vitellinogen, superhelical"/>
    <property type="match status" value="1"/>
</dbReference>
<dbReference type="SUPFAM" id="SSF56968">
    <property type="entry name" value="Lipovitellin-phosvitin complex, beta-sheet shell regions"/>
    <property type="match status" value="2"/>
</dbReference>
<organism evidence="4 5">
    <name type="scientific">Goodea atripinnis</name>
    <dbReference type="NCBI Taxonomy" id="208336"/>
    <lineage>
        <taxon>Eukaryota</taxon>
        <taxon>Metazoa</taxon>
        <taxon>Chordata</taxon>
        <taxon>Craniata</taxon>
        <taxon>Vertebrata</taxon>
        <taxon>Euteleostomi</taxon>
        <taxon>Actinopterygii</taxon>
        <taxon>Neopterygii</taxon>
        <taxon>Teleostei</taxon>
        <taxon>Neoteleostei</taxon>
        <taxon>Acanthomorphata</taxon>
        <taxon>Ovalentaria</taxon>
        <taxon>Atherinomorphae</taxon>
        <taxon>Cyprinodontiformes</taxon>
        <taxon>Goodeidae</taxon>
        <taxon>Goodea</taxon>
    </lineage>
</organism>
<keyword evidence="1" id="KW-0758">Storage protein</keyword>
<dbReference type="PANTHER" id="PTHR23345">
    <property type="entry name" value="VITELLOGENIN-RELATED"/>
    <property type="match status" value="1"/>
</dbReference>
<keyword evidence="5" id="KW-1185">Reference proteome</keyword>
<gene>
    <name evidence="4" type="ORF">GOODEAATRI_015086</name>
</gene>
<feature type="domain" description="Vitellogenin" evidence="3">
    <location>
        <begin position="1"/>
        <end position="54"/>
    </location>
</feature>
<evidence type="ECO:0000256" key="1">
    <source>
        <dbReference type="ARBA" id="ARBA00022761"/>
    </source>
</evidence>
<dbReference type="Gene3D" id="2.20.80.10">
    <property type="entry name" value="Lipovitellin-phosvitin complex, chain A, domain 4"/>
    <property type="match status" value="1"/>
</dbReference>
<proteinExistence type="predicted"/>
<dbReference type="InterPro" id="IPR011030">
    <property type="entry name" value="Lipovitellin_superhlx_dom"/>
</dbReference>
<sequence length="348" mass="38598">GVCKTLYFISEDARIENILLTKTRDLNNCQERLMKDIGLAYTEKCEKCQEKDPIPSIKAEYRHRGSLKYEFSNELLQTPLQLIKITNAQTQVMLLTNFHQQPILERLSDAIAKNEVENITLYIKVLGNAGHPSSFKSITKIMPIHGTAAASLPMKIHVEAIMALRNIAKKEPRLEYGREALKALLLSDINFHYAKPVLAAEVRRILPTAAGLPMELIKPNTSPRLPEDFALKSLLETDIQLEAEIRPRTPNASLLSLYLAVCPGACQSRPPLSLLVSTACHLSAYSKSAMEDDVRATDLGIGEAKSDCHSLGVASFLDFRMDTISFFICCITVLSSAFSKTSSLCLMS</sequence>